<name>A0AAV4SJB0_9ARAC</name>
<keyword evidence="2" id="KW-1185">Reference proteome</keyword>
<gene>
    <name evidence="1" type="ORF">CDAR_41201</name>
</gene>
<accession>A0AAV4SJB0</accession>
<dbReference type="Proteomes" id="UP001054837">
    <property type="component" value="Unassembled WGS sequence"/>
</dbReference>
<protein>
    <submittedName>
        <fullName evidence="1">Uncharacterized protein</fullName>
    </submittedName>
</protein>
<evidence type="ECO:0000313" key="1">
    <source>
        <dbReference type="EMBL" id="GIY33880.1"/>
    </source>
</evidence>
<dbReference type="EMBL" id="BPLQ01007998">
    <property type="protein sequence ID" value="GIY33880.1"/>
    <property type="molecule type" value="Genomic_DNA"/>
</dbReference>
<sequence length="123" mass="14344">MLSATTHSINSNREKSVKNLNTPLLFFPSCQNSTEFRMPRHVRTSKTLHVKYGNVYVCRSTYQRVLAVDKWRVSEIGCIVLRADDLRKLINHFEPKRLSLHLCARTQKQSMKYFHSFKAESNG</sequence>
<organism evidence="1 2">
    <name type="scientific">Caerostris darwini</name>
    <dbReference type="NCBI Taxonomy" id="1538125"/>
    <lineage>
        <taxon>Eukaryota</taxon>
        <taxon>Metazoa</taxon>
        <taxon>Ecdysozoa</taxon>
        <taxon>Arthropoda</taxon>
        <taxon>Chelicerata</taxon>
        <taxon>Arachnida</taxon>
        <taxon>Araneae</taxon>
        <taxon>Araneomorphae</taxon>
        <taxon>Entelegynae</taxon>
        <taxon>Araneoidea</taxon>
        <taxon>Araneidae</taxon>
        <taxon>Caerostris</taxon>
    </lineage>
</organism>
<proteinExistence type="predicted"/>
<comment type="caution">
    <text evidence="1">The sequence shown here is derived from an EMBL/GenBank/DDBJ whole genome shotgun (WGS) entry which is preliminary data.</text>
</comment>
<dbReference type="AlphaFoldDB" id="A0AAV4SJB0"/>
<reference evidence="1 2" key="1">
    <citation type="submission" date="2021-06" db="EMBL/GenBank/DDBJ databases">
        <title>Caerostris darwini draft genome.</title>
        <authorList>
            <person name="Kono N."/>
            <person name="Arakawa K."/>
        </authorList>
    </citation>
    <scope>NUCLEOTIDE SEQUENCE [LARGE SCALE GENOMIC DNA]</scope>
</reference>
<evidence type="ECO:0000313" key="2">
    <source>
        <dbReference type="Proteomes" id="UP001054837"/>
    </source>
</evidence>